<evidence type="ECO:0000256" key="1">
    <source>
        <dbReference type="SAM" id="SignalP"/>
    </source>
</evidence>
<evidence type="ECO:0000313" key="3">
    <source>
        <dbReference type="EMBL" id="EFN55872.1"/>
    </source>
</evidence>
<dbReference type="GeneID" id="17355464"/>
<organism evidence="4">
    <name type="scientific">Chlorella variabilis</name>
    <name type="common">Green alga</name>
    <dbReference type="NCBI Taxonomy" id="554065"/>
    <lineage>
        <taxon>Eukaryota</taxon>
        <taxon>Viridiplantae</taxon>
        <taxon>Chlorophyta</taxon>
        <taxon>core chlorophytes</taxon>
        <taxon>Trebouxiophyceae</taxon>
        <taxon>Chlorellales</taxon>
        <taxon>Chlorellaceae</taxon>
        <taxon>Chlorella clade</taxon>
        <taxon>Chlorella</taxon>
    </lineage>
</organism>
<dbReference type="Pfam" id="PF00497">
    <property type="entry name" value="SBP_bac_3"/>
    <property type="match status" value="1"/>
</dbReference>
<gene>
    <name evidence="3" type="ORF">CHLNCDRAFT_52124</name>
</gene>
<keyword evidence="4" id="KW-1185">Reference proteome</keyword>
<feature type="domain" description="Solute-binding protein family 3/N-terminal" evidence="2">
    <location>
        <begin position="72"/>
        <end position="122"/>
    </location>
</feature>
<sequence length="249" mass="26213">MTMREVGFAVLCLLSLLGRCPPLCHAQSDGSSTLESGEPLRVGLLASGNFPFSQPATGPTPENHAGLEVPLYSLEERLQGVSNGTLDLTISALSYTPGREAVVHFVRPFYYSSGVALFGDASRNGLALFGPGAQPGQQLQSPAGWQGLFTGNFPVGQTLCFVEGYYALPFVVQDVDVNIKIYPTLEQAAAKVQDGTCAALAYDSVTPASQVGLPMLNAPPAYVDPYGVAISRGDAGSELEHRLVYALTG</sequence>
<dbReference type="RefSeq" id="XP_005847974.1">
    <property type="nucleotide sequence ID" value="XM_005847912.1"/>
</dbReference>
<protein>
    <recommendedName>
        <fullName evidence="2">Solute-binding protein family 3/N-terminal domain-containing protein</fullName>
    </recommendedName>
</protein>
<keyword evidence="1" id="KW-0732">Signal</keyword>
<evidence type="ECO:0000259" key="2">
    <source>
        <dbReference type="Pfam" id="PF00497"/>
    </source>
</evidence>
<accession>E1ZEH5</accession>
<dbReference type="Gene3D" id="3.40.190.10">
    <property type="entry name" value="Periplasmic binding protein-like II"/>
    <property type="match status" value="2"/>
</dbReference>
<dbReference type="OrthoDB" id="511969at2759"/>
<feature type="signal peptide" evidence="1">
    <location>
        <begin position="1"/>
        <end position="26"/>
    </location>
</feature>
<dbReference type="InterPro" id="IPR001638">
    <property type="entry name" value="Solute-binding_3/MltF_N"/>
</dbReference>
<dbReference type="SUPFAM" id="SSF53850">
    <property type="entry name" value="Periplasmic binding protein-like II"/>
    <property type="match status" value="1"/>
</dbReference>
<dbReference type="EMBL" id="GL433843">
    <property type="protein sequence ID" value="EFN55872.1"/>
    <property type="molecule type" value="Genomic_DNA"/>
</dbReference>
<dbReference type="Proteomes" id="UP000008141">
    <property type="component" value="Unassembled WGS sequence"/>
</dbReference>
<evidence type="ECO:0000313" key="4">
    <source>
        <dbReference type="Proteomes" id="UP000008141"/>
    </source>
</evidence>
<dbReference type="InParanoid" id="E1ZEH5"/>
<proteinExistence type="predicted"/>
<name>E1ZEH5_CHLVA</name>
<dbReference type="KEGG" id="cvr:CHLNCDRAFT_52124"/>
<reference evidence="3 4" key="1">
    <citation type="journal article" date="2010" name="Plant Cell">
        <title>The Chlorella variabilis NC64A genome reveals adaptation to photosymbiosis, coevolution with viruses, and cryptic sex.</title>
        <authorList>
            <person name="Blanc G."/>
            <person name="Duncan G."/>
            <person name="Agarkova I."/>
            <person name="Borodovsky M."/>
            <person name="Gurnon J."/>
            <person name="Kuo A."/>
            <person name="Lindquist E."/>
            <person name="Lucas S."/>
            <person name="Pangilinan J."/>
            <person name="Polle J."/>
            <person name="Salamov A."/>
            <person name="Terry A."/>
            <person name="Yamada T."/>
            <person name="Dunigan D.D."/>
            <person name="Grigoriev I.V."/>
            <person name="Claverie J.M."/>
            <person name="Van Etten J.L."/>
        </authorList>
    </citation>
    <scope>NUCLEOTIDE SEQUENCE [LARGE SCALE GENOMIC DNA]</scope>
    <source>
        <strain evidence="3 4">NC64A</strain>
    </source>
</reference>
<feature type="chain" id="PRO_5003156238" description="Solute-binding protein family 3/N-terminal domain-containing protein" evidence="1">
    <location>
        <begin position="27"/>
        <end position="249"/>
    </location>
</feature>
<dbReference type="AlphaFoldDB" id="E1ZEH5"/>